<evidence type="ECO:0000313" key="2">
    <source>
        <dbReference type="Proteomes" id="UP000016933"/>
    </source>
</evidence>
<organism evidence="1 2">
    <name type="scientific">Dothistroma septosporum (strain NZE10 / CBS 128990)</name>
    <name type="common">Red band needle blight fungus</name>
    <name type="synonym">Mycosphaerella pini</name>
    <dbReference type="NCBI Taxonomy" id="675120"/>
    <lineage>
        <taxon>Eukaryota</taxon>
        <taxon>Fungi</taxon>
        <taxon>Dikarya</taxon>
        <taxon>Ascomycota</taxon>
        <taxon>Pezizomycotina</taxon>
        <taxon>Dothideomycetes</taxon>
        <taxon>Dothideomycetidae</taxon>
        <taxon>Mycosphaerellales</taxon>
        <taxon>Mycosphaerellaceae</taxon>
        <taxon>Dothistroma</taxon>
    </lineage>
</organism>
<reference evidence="1 2" key="2">
    <citation type="journal article" date="2012" name="PLoS Pathog.">
        <title>Diverse lifestyles and strategies of plant pathogenesis encoded in the genomes of eighteen Dothideomycetes fungi.</title>
        <authorList>
            <person name="Ohm R.A."/>
            <person name="Feau N."/>
            <person name="Henrissat B."/>
            <person name="Schoch C.L."/>
            <person name="Horwitz B.A."/>
            <person name="Barry K.W."/>
            <person name="Condon B.J."/>
            <person name="Copeland A.C."/>
            <person name="Dhillon B."/>
            <person name="Glaser F."/>
            <person name="Hesse C.N."/>
            <person name="Kosti I."/>
            <person name="LaButti K."/>
            <person name="Lindquist E.A."/>
            <person name="Lucas S."/>
            <person name="Salamov A.A."/>
            <person name="Bradshaw R.E."/>
            <person name="Ciuffetti L."/>
            <person name="Hamelin R.C."/>
            <person name="Kema G.H.J."/>
            <person name="Lawrence C."/>
            <person name="Scott J.A."/>
            <person name="Spatafora J.W."/>
            <person name="Turgeon B.G."/>
            <person name="de Wit P.J.G.M."/>
            <person name="Zhong S."/>
            <person name="Goodwin S.B."/>
            <person name="Grigoriev I.V."/>
        </authorList>
    </citation>
    <scope>NUCLEOTIDE SEQUENCE [LARGE SCALE GENOMIC DNA]</scope>
    <source>
        <strain evidence="2">NZE10 / CBS 128990</strain>
    </source>
</reference>
<dbReference type="Proteomes" id="UP000016933">
    <property type="component" value="Unassembled WGS sequence"/>
</dbReference>
<dbReference type="HOGENOM" id="CLU_1602679_0_0_1"/>
<reference evidence="2" key="1">
    <citation type="journal article" date="2012" name="PLoS Genet.">
        <title>The genomes of the fungal plant pathogens Cladosporium fulvum and Dothistroma septosporum reveal adaptation to different hosts and lifestyles but also signatures of common ancestry.</title>
        <authorList>
            <person name="de Wit P.J.G.M."/>
            <person name="van der Burgt A."/>
            <person name="Oekmen B."/>
            <person name="Stergiopoulos I."/>
            <person name="Abd-Elsalam K.A."/>
            <person name="Aerts A.L."/>
            <person name="Bahkali A.H."/>
            <person name="Beenen H.G."/>
            <person name="Chettri P."/>
            <person name="Cox M.P."/>
            <person name="Datema E."/>
            <person name="de Vries R.P."/>
            <person name="Dhillon B."/>
            <person name="Ganley A.R."/>
            <person name="Griffiths S.A."/>
            <person name="Guo Y."/>
            <person name="Hamelin R.C."/>
            <person name="Henrissat B."/>
            <person name="Kabir M.S."/>
            <person name="Jashni M.K."/>
            <person name="Kema G."/>
            <person name="Klaubauf S."/>
            <person name="Lapidus A."/>
            <person name="Levasseur A."/>
            <person name="Lindquist E."/>
            <person name="Mehrabi R."/>
            <person name="Ohm R.A."/>
            <person name="Owen T.J."/>
            <person name="Salamov A."/>
            <person name="Schwelm A."/>
            <person name="Schijlen E."/>
            <person name="Sun H."/>
            <person name="van den Burg H.A."/>
            <person name="van Ham R.C.H.J."/>
            <person name="Zhang S."/>
            <person name="Goodwin S.B."/>
            <person name="Grigoriev I.V."/>
            <person name="Collemare J."/>
            <person name="Bradshaw R.E."/>
        </authorList>
    </citation>
    <scope>NUCLEOTIDE SEQUENCE [LARGE SCALE GENOMIC DNA]</scope>
    <source>
        <strain evidence="2">NZE10 / CBS 128990</strain>
    </source>
</reference>
<evidence type="ECO:0000313" key="1">
    <source>
        <dbReference type="EMBL" id="EME46308.1"/>
    </source>
</evidence>
<dbReference type="OrthoDB" id="10636801at2759"/>
<name>N1PTM4_DOTSN</name>
<gene>
    <name evidence="1" type="ORF">DOTSEDRAFT_22396</name>
</gene>
<protein>
    <submittedName>
        <fullName evidence="1">Uncharacterized protein</fullName>
    </submittedName>
</protein>
<proteinExistence type="predicted"/>
<dbReference type="AlphaFoldDB" id="N1PTM4"/>
<sequence>MPLFADLGIKIRAGRFIRPLESITVVRQISAYAHQLDDIASPELVRCVKIMINSVRDEEAVLQMLAFFSMGSFQTLTAQGSDLLRSQLCDRVESCDLSLAPGFPALEAAIVIEIGTCDKVDANVFLDFARFCYREGSDHATKDCTLGILIKDMILINLPGSLARST</sequence>
<keyword evidence="2" id="KW-1185">Reference proteome</keyword>
<accession>N1PTM4</accession>
<dbReference type="EMBL" id="KB446537">
    <property type="protein sequence ID" value="EME46308.1"/>
    <property type="molecule type" value="Genomic_DNA"/>
</dbReference>